<evidence type="ECO:0000256" key="6">
    <source>
        <dbReference type="ARBA" id="ARBA00022833"/>
    </source>
</evidence>
<feature type="compositionally biased region" description="Low complexity" evidence="8">
    <location>
        <begin position="484"/>
        <end position="498"/>
    </location>
</feature>
<dbReference type="AlphaFoldDB" id="A0A9Q0MTZ4"/>
<gene>
    <name evidence="10" type="ORF">Bhyg_10455</name>
</gene>
<dbReference type="Gene3D" id="3.30.40.10">
    <property type="entry name" value="Zinc/RING finger domain, C3HC4 (zinc finger)"/>
    <property type="match status" value="1"/>
</dbReference>
<dbReference type="Proteomes" id="UP001151699">
    <property type="component" value="Chromosome X"/>
</dbReference>
<dbReference type="GO" id="GO:0046474">
    <property type="term" value="P:glycerophospholipid biosynthetic process"/>
    <property type="evidence" value="ECO:0007669"/>
    <property type="project" value="UniProtKB-ARBA"/>
</dbReference>
<feature type="domain" description="FYVE-type" evidence="9">
    <location>
        <begin position="731"/>
        <end position="791"/>
    </location>
</feature>
<dbReference type="GO" id="GO:0008270">
    <property type="term" value="F:zinc ion binding"/>
    <property type="evidence" value="ECO:0007669"/>
    <property type="project" value="UniProtKB-KW"/>
</dbReference>
<dbReference type="InterPro" id="IPR013083">
    <property type="entry name" value="Znf_RING/FYVE/PHD"/>
</dbReference>
<dbReference type="GO" id="GO:0061952">
    <property type="term" value="P:midbody abscission"/>
    <property type="evidence" value="ECO:0007669"/>
    <property type="project" value="UniProtKB-ARBA"/>
</dbReference>
<evidence type="ECO:0000256" key="7">
    <source>
        <dbReference type="PROSITE-ProRule" id="PRU00091"/>
    </source>
</evidence>
<sequence>MADDKSILARFYYADRALTAVASELDSFDGRAEPERCSRLVARLRQGQDQVLSITNMIMDELLGEDRTSRAFRAKFPEEVLQESFAGQLWFGAECLAAGSSIMNREIESVAMRPLAKAVTKSLDNVRNLLREQCLHIKIPNSPKLNLDINDTCTETLCESLKIFDRLFAEFELLYVSAMVQVKSKQEHEMQELICVLFSETLQEALSKGLLQQDSVDFFDPALMFSIPRLAIVSGLIAYNKGPLNMSMPAEQLSEMFRPFRTLLIKIRDLLRTLTPYELYQLEKLLCTNEDINLQNNFNCDDKVNSDDELVSNVISGCCANKEIANFYSVNEALIPNEWEDDKELNDNLVTGDCASGFLIPNTNFGNLLQSNEAPLTDSFISSDDEYHSKNDVHLRMNEDRTNGNVMPADSGIGTENTSIDRSPETKTNNPVTNSSQCTESGALSENYESSWKEEHDNQSSCNQSPATETTIRISSTKLEENPSTSQSRRNKSSSSRSTSRKKTHSKIHSKQEHHTSDTYSSDDISSISDADSHDTNLALYPDGRIKFKSVENLLHRLFVCIAGVADQLQTNFASDLRQILRSVFLMNMTQPTDDIIVSEKAKDSDLFEFRASENDVIQDNAGSNQSIYSAEEVSPEFDAVFHSVQNQVRSSSLNPNTDVNPISRSGERSRSLDDDSDGDRQDYSVRSSNNNASGSNSSSNSPIIESRNPNNNRSRTSLTSAEQPPRWIPDDEAPRCMACALAFTTFRRRHHCRNCGAVFCGVCSNQTSPLPRIGLIKAVRVCRDCYVRAGRT</sequence>
<feature type="region of interest" description="Disordered" evidence="8">
    <location>
        <begin position="395"/>
        <end position="526"/>
    </location>
</feature>
<feature type="compositionally biased region" description="Polar residues" evidence="8">
    <location>
        <begin position="649"/>
        <end position="663"/>
    </location>
</feature>
<evidence type="ECO:0000256" key="1">
    <source>
        <dbReference type="ARBA" id="ARBA00003580"/>
    </source>
</evidence>
<dbReference type="PANTHER" id="PTHR46465:SF2">
    <property type="entry name" value="LATERAL SIGNALING TARGET PROTEIN 2 HOMOLOG"/>
    <property type="match status" value="1"/>
</dbReference>
<reference evidence="10" key="1">
    <citation type="submission" date="2022-07" db="EMBL/GenBank/DDBJ databases">
        <authorList>
            <person name="Trinca V."/>
            <person name="Uliana J.V.C."/>
            <person name="Torres T.T."/>
            <person name="Ward R.J."/>
            <person name="Monesi N."/>
        </authorList>
    </citation>
    <scope>NUCLEOTIDE SEQUENCE</scope>
    <source>
        <strain evidence="10">HSMRA1968</strain>
        <tissue evidence="10">Whole embryos</tissue>
    </source>
</reference>
<dbReference type="InterPro" id="IPR000306">
    <property type="entry name" value="Znf_FYVE"/>
</dbReference>
<keyword evidence="6" id="KW-0862">Zinc</keyword>
<comment type="caution">
    <text evidence="10">The sequence shown here is derived from an EMBL/GenBank/DDBJ whole genome shotgun (WGS) entry which is preliminary data.</text>
</comment>
<dbReference type="GO" id="GO:0005829">
    <property type="term" value="C:cytosol"/>
    <property type="evidence" value="ECO:0007669"/>
    <property type="project" value="UniProtKB-ARBA"/>
</dbReference>
<dbReference type="FunFam" id="3.30.40.10:FF:000073">
    <property type="entry name" value="myotubularin-related protein 4 isoform X2"/>
    <property type="match status" value="1"/>
</dbReference>
<evidence type="ECO:0000256" key="3">
    <source>
        <dbReference type="ARBA" id="ARBA00019870"/>
    </source>
</evidence>
<evidence type="ECO:0000259" key="9">
    <source>
        <dbReference type="PROSITE" id="PS50178"/>
    </source>
</evidence>
<dbReference type="GO" id="GO:0031901">
    <property type="term" value="C:early endosome membrane"/>
    <property type="evidence" value="ECO:0007669"/>
    <property type="project" value="TreeGrafter"/>
</dbReference>
<dbReference type="InterPro" id="IPR011011">
    <property type="entry name" value="Znf_FYVE_PHD"/>
</dbReference>
<dbReference type="GO" id="GO:0060090">
    <property type="term" value="F:molecular adaptor activity"/>
    <property type="evidence" value="ECO:0007669"/>
    <property type="project" value="UniProtKB-ARBA"/>
</dbReference>
<dbReference type="SUPFAM" id="SSF57903">
    <property type="entry name" value="FYVE/PHD zinc finger"/>
    <property type="match status" value="1"/>
</dbReference>
<evidence type="ECO:0000313" key="10">
    <source>
        <dbReference type="EMBL" id="KAJ6637724.1"/>
    </source>
</evidence>
<dbReference type="EMBL" id="WJQU01000003">
    <property type="protein sequence ID" value="KAJ6637724.1"/>
    <property type="molecule type" value="Genomic_DNA"/>
</dbReference>
<proteinExistence type="inferred from homology"/>
<feature type="compositionally biased region" description="Polar residues" evidence="8">
    <location>
        <begin position="459"/>
        <end position="477"/>
    </location>
</feature>
<evidence type="ECO:0000256" key="2">
    <source>
        <dbReference type="ARBA" id="ARBA00008755"/>
    </source>
</evidence>
<dbReference type="GO" id="GO:0052629">
    <property type="term" value="F:phosphatidylinositol-3,5-bisphosphate 3-phosphatase activity"/>
    <property type="evidence" value="ECO:0007669"/>
    <property type="project" value="UniProtKB-ARBA"/>
</dbReference>
<dbReference type="Pfam" id="PF01363">
    <property type="entry name" value="FYVE"/>
    <property type="match status" value="1"/>
</dbReference>
<evidence type="ECO:0000256" key="8">
    <source>
        <dbReference type="SAM" id="MobiDB-lite"/>
    </source>
</evidence>
<dbReference type="InterPro" id="IPR051118">
    <property type="entry name" value="LST-2"/>
</dbReference>
<keyword evidence="11" id="KW-1185">Reference proteome</keyword>
<comment type="similarity">
    <text evidence="2">Belongs to the lst-2 family.</text>
</comment>
<accession>A0A9Q0MTZ4</accession>
<dbReference type="PROSITE" id="PS50178">
    <property type="entry name" value="ZF_FYVE"/>
    <property type="match status" value="1"/>
</dbReference>
<dbReference type="GO" id="GO:0004438">
    <property type="term" value="F:phosphatidylinositol-3-phosphate phosphatase activity"/>
    <property type="evidence" value="ECO:0007669"/>
    <property type="project" value="UniProtKB-ARBA"/>
</dbReference>
<dbReference type="GO" id="GO:0004721">
    <property type="term" value="F:phosphoprotein phosphatase activity"/>
    <property type="evidence" value="ECO:0007669"/>
    <property type="project" value="UniProtKB-ARBA"/>
</dbReference>
<dbReference type="PANTHER" id="PTHR46465">
    <property type="entry name" value="LATERAL SIGNALING TARGET PROTEIN 2 HOMOLOG"/>
    <property type="match status" value="1"/>
</dbReference>
<feature type="compositionally biased region" description="Polar residues" evidence="8">
    <location>
        <begin position="414"/>
        <end position="450"/>
    </location>
</feature>
<keyword evidence="4" id="KW-0479">Metal-binding</keyword>
<dbReference type="InterPro" id="IPR017455">
    <property type="entry name" value="Znf_FYVE-rel"/>
</dbReference>
<name>A0A9Q0MTZ4_9DIPT</name>
<dbReference type="GO" id="GO:0019899">
    <property type="term" value="F:enzyme binding"/>
    <property type="evidence" value="ECO:0007669"/>
    <property type="project" value="UniProtKB-ARBA"/>
</dbReference>
<organism evidence="10 11">
    <name type="scientific">Pseudolycoriella hygida</name>
    <dbReference type="NCBI Taxonomy" id="35572"/>
    <lineage>
        <taxon>Eukaryota</taxon>
        <taxon>Metazoa</taxon>
        <taxon>Ecdysozoa</taxon>
        <taxon>Arthropoda</taxon>
        <taxon>Hexapoda</taxon>
        <taxon>Insecta</taxon>
        <taxon>Pterygota</taxon>
        <taxon>Neoptera</taxon>
        <taxon>Endopterygota</taxon>
        <taxon>Diptera</taxon>
        <taxon>Nematocera</taxon>
        <taxon>Sciaroidea</taxon>
        <taxon>Sciaridae</taxon>
        <taxon>Pseudolycoriella</taxon>
    </lineage>
</organism>
<evidence type="ECO:0000256" key="4">
    <source>
        <dbReference type="ARBA" id="ARBA00022723"/>
    </source>
</evidence>
<feature type="compositionally biased region" description="Basic and acidic residues" evidence="8">
    <location>
        <begin position="666"/>
        <end position="684"/>
    </location>
</feature>
<dbReference type="SMART" id="SM00064">
    <property type="entry name" value="FYVE"/>
    <property type="match status" value="1"/>
</dbReference>
<comment type="function">
    <text evidence="1">Negative regulator of epidermal growth factor receptor (EGFR) signaling.</text>
</comment>
<dbReference type="GO" id="GO:0046856">
    <property type="term" value="P:phosphatidylinositol dephosphorylation"/>
    <property type="evidence" value="ECO:0007669"/>
    <property type="project" value="UniProtKB-ARBA"/>
</dbReference>
<feature type="compositionally biased region" description="Basic residues" evidence="8">
    <location>
        <begin position="499"/>
        <end position="509"/>
    </location>
</feature>
<evidence type="ECO:0000256" key="5">
    <source>
        <dbReference type="ARBA" id="ARBA00022771"/>
    </source>
</evidence>
<protein>
    <recommendedName>
        <fullName evidence="3">Lateral signaling target protein 2 homolog</fullName>
    </recommendedName>
</protein>
<evidence type="ECO:0000313" key="11">
    <source>
        <dbReference type="Proteomes" id="UP001151699"/>
    </source>
</evidence>
<feature type="region of interest" description="Disordered" evidence="8">
    <location>
        <begin position="649"/>
        <end position="728"/>
    </location>
</feature>
<feature type="compositionally biased region" description="Low complexity" evidence="8">
    <location>
        <begin position="685"/>
        <end position="721"/>
    </location>
</feature>
<keyword evidence="5 7" id="KW-0863">Zinc-finger</keyword>
<dbReference type="OrthoDB" id="20035at2759"/>